<dbReference type="EMBL" id="AP012204">
    <property type="protein sequence ID" value="BAK35426.1"/>
    <property type="molecule type" value="Genomic_DNA"/>
</dbReference>
<dbReference type="KEGG" id="mph:MLP_24120"/>
<accession>F5XFL9</accession>
<dbReference type="PIRSF" id="PIRSF001365">
    <property type="entry name" value="DHDPS"/>
    <property type="match status" value="1"/>
</dbReference>
<evidence type="ECO:0000256" key="1">
    <source>
        <dbReference type="ARBA" id="ARBA00023239"/>
    </source>
</evidence>
<feature type="binding site" evidence="5">
    <location>
        <position position="208"/>
    </location>
    <ligand>
        <name>pyruvate</name>
        <dbReference type="ChEBI" id="CHEBI:15361"/>
    </ligand>
</feature>
<gene>
    <name evidence="6" type="primary">dapA</name>
    <name evidence="6" type="ordered locus">MLP_24120</name>
</gene>
<dbReference type="eggNOG" id="COG0329">
    <property type="taxonomic scope" value="Bacteria"/>
</dbReference>
<dbReference type="Gene3D" id="3.20.20.70">
    <property type="entry name" value="Aldolase class I"/>
    <property type="match status" value="1"/>
</dbReference>
<keyword evidence="1 3" id="KW-0456">Lyase</keyword>
<feature type="binding site" evidence="5">
    <location>
        <position position="50"/>
    </location>
    <ligand>
        <name>pyruvate</name>
        <dbReference type="ChEBI" id="CHEBI:15361"/>
    </ligand>
</feature>
<dbReference type="InterPro" id="IPR002220">
    <property type="entry name" value="DapA-like"/>
</dbReference>
<evidence type="ECO:0000256" key="5">
    <source>
        <dbReference type="PIRSR" id="PIRSR001365-2"/>
    </source>
</evidence>
<name>F5XFL9_MICPN</name>
<dbReference type="STRING" id="1032480.MLP_24120"/>
<dbReference type="HOGENOM" id="CLU_049343_5_0_11"/>
<dbReference type="PANTHER" id="PTHR42849">
    <property type="entry name" value="N-ACETYLNEURAMINATE LYASE"/>
    <property type="match status" value="1"/>
</dbReference>
<dbReference type="SMART" id="SM01130">
    <property type="entry name" value="DHDPS"/>
    <property type="match status" value="1"/>
</dbReference>
<evidence type="ECO:0000313" key="6">
    <source>
        <dbReference type="EMBL" id="BAK35426.1"/>
    </source>
</evidence>
<evidence type="ECO:0000256" key="3">
    <source>
        <dbReference type="PIRNR" id="PIRNR001365"/>
    </source>
</evidence>
<dbReference type="InterPro" id="IPR020624">
    <property type="entry name" value="Schiff_base-form_aldolases_CS"/>
</dbReference>
<evidence type="ECO:0000256" key="4">
    <source>
        <dbReference type="PIRSR" id="PIRSR001365-1"/>
    </source>
</evidence>
<organism evidence="6 7">
    <name type="scientific">Microlunatus phosphovorus (strain ATCC 700054 / DSM 10555 / JCM 9379 / NBRC 101784 / NCIMB 13414 / VKM Ac-1990 / NM-1)</name>
    <dbReference type="NCBI Taxonomy" id="1032480"/>
    <lineage>
        <taxon>Bacteria</taxon>
        <taxon>Bacillati</taxon>
        <taxon>Actinomycetota</taxon>
        <taxon>Actinomycetes</taxon>
        <taxon>Propionibacteriales</taxon>
        <taxon>Propionibacteriaceae</taxon>
        <taxon>Microlunatus</taxon>
    </lineage>
</organism>
<dbReference type="Pfam" id="PF00701">
    <property type="entry name" value="DHDPS"/>
    <property type="match status" value="1"/>
</dbReference>
<dbReference type="PRINTS" id="PR00146">
    <property type="entry name" value="DHPICSNTHASE"/>
</dbReference>
<dbReference type="GO" id="GO:0005829">
    <property type="term" value="C:cytosol"/>
    <property type="evidence" value="ECO:0007669"/>
    <property type="project" value="TreeGrafter"/>
</dbReference>
<dbReference type="RefSeq" id="WP_013863296.1">
    <property type="nucleotide sequence ID" value="NC_015635.1"/>
</dbReference>
<dbReference type="CDD" id="cd00408">
    <property type="entry name" value="DHDPS-like"/>
    <property type="match status" value="1"/>
</dbReference>
<sequence length="299" mass="31653">MSDLEIRGILAAVVTPFTADGSAIDEDNLRAQVDRLVEAGIHALVPTGSTGEFASLSLDEHKRVIELYVEAAAGRVPVIAGIGGLTNQITIELAKHAKQVGADALMVVPPFYEPLGFEDVKFFLTSVSEAAGLPIVYYNIPGITGAKLSAAELAELGEIENVKYLKDTSGDAVSLTELLVNHSDKIKAFNGWDTLTFVGIASGAEAAVWGAAGIVPEQAVELWNVLAEKKDLDGGRELWAKLWRLADFLESVNYIAGVKAGLELVGSPAGPPRLPARPLSDEKRAELKEILDAIGVTAS</sequence>
<keyword evidence="7" id="KW-1185">Reference proteome</keyword>
<dbReference type="GO" id="GO:0008747">
    <property type="term" value="F:N-acetylneuraminate lyase activity"/>
    <property type="evidence" value="ECO:0007669"/>
    <property type="project" value="TreeGrafter"/>
</dbReference>
<reference evidence="6 7" key="1">
    <citation type="submission" date="2011-05" db="EMBL/GenBank/DDBJ databases">
        <title>Whole genome sequence of Microlunatus phosphovorus NM-1.</title>
        <authorList>
            <person name="Hosoyama A."/>
            <person name="Sasaki K."/>
            <person name="Harada T."/>
            <person name="Igarashi R."/>
            <person name="Kawakoshi A."/>
            <person name="Sasagawa M."/>
            <person name="Fukada J."/>
            <person name="Nakamura S."/>
            <person name="Katano Y."/>
            <person name="Hanada S."/>
            <person name="Kamagata Y."/>
            <person name="Nakamura N."/>
            <person name="Yamazaki S."/>
            <person name="Fujita N."/>
        </authorList>
    </citation>
    <scope>NUCLEOTIDE SEQUENCE [LARGE SCALE GENOMIC DNA]</scope>
    <source>
        <strain evidence="7">ATCC 700054 / DSM 10555 / JCM 9379 / NBRC 101784 / NCIMB 13414 / VKM Ac-1990 / NM-1</strain>
    </source>
</reference>
<keyword evidence="2" id="KW-0704">Schiff base</keyword>
<dbReference type="AlphaFoldDB" id="F5XFL9"/>
<dbReference type="OrthoDB" id="3175637at2"/>
<protein>
    <submittedName>
        <fullName evidence="6">Dihydrodipicolinate synthase</fullName>
        <ecNumber evidence="6">4.3.3.7</ecNumber>
    </submittedName>
</protein>
<dbReference type="GO" id="GO:0008840">
    <property type="term" value="F:4-hydroxy-tetrahydrodipicolinate synthase activity"/>
    <property type="evidence" value="ECO:0007669"/>
    <property type="project" value="UniProtKB-EC"/>
</dbReference>
<dbReference type="PROSITE" id="PS00665">
    <property type="entry name" value="DHDPS_1"/>
    <property type="match status" value="1"/>
</dbReference>
<dbReference type="SUPFAM" id="SSF51569">
    <property type="entry name" value="Aldolase"/>
    <property type="match status" value="1"/>
</dbReference>
<evidence type="ECO:0000313" key="7">
    <source>
        <dbReference type="Proteomes" id="UP000007947"/>
    </source>
</evidence>
<dbReference type="Proteomes" id="UP000007947">
    <property type="component" value="Chromosome"/>
</dbReference>
<comment type="similarity">
    <text evidence="3">Belongs to the DapA family.</text>
</comment>
<dbReference type="EC" id="4.3.3.7" evidence="6"/>
<proteinExistence type="inferred from homology"/>
<feature type="active site" description="Proton donor/acceptor" evidence="4">
    <location>
        <position position="138"/>
    </location>
</feature>
<feature type="active site" description="Schiff-base intermediate with substrate" evidence="4">
    <location>
        <position position="166"/>
    </location>
</feature>
<evidence type="ECO:0000256" key="2">
    <source>
        <dbReference type="ARBA" id="ARBA00023270"/>
    </source>
</evidence>
<dbReference type="InterPro" id="IPR013785">
    <property type="entry name" value="Aldolase_TIM"/>
</dbReference>
<dbReference type="GO" id="GO:0019262">
    <property type="term" value="P:N-acetylneuraminate catabolic process"/>
    <property type="evidence" value="ECO:0007669"/>
    <property type="project" value="TreeGrafter"/>
</dbReference>
<dbReference type="PANTHER" id="PTHR42849:SF1">
    <property type="entry name" value="N-ACETYLNEURAMINATE LYASE"/>
    <property type="match status" value="1"/>
</dbReference>